<dbReference type="EMBL" id="JANPWB010000014">
    <property type="protein sequence ID" value="KAJ1097270.1"/>
    <property type="molecule type" value="Genomic_DNA"/>
</dbReference>
<reference evidence="1" key="1">
    <citation type="journal article" date="2022" name="bioRxiv">
        <title>Sequencing and chromosome-scale assembly of the giantPleurodeles waltlgenome.</title>
        <authorList>
            <person name="Brown T."/>
            <person name="Elewa A."/>
            <person name="Iarovenko S."/>
            <person name="Subramanian E."/>
            <person name="Araus A.J."/>
            <person name="Petzold A."/>
            <person name="Susuki M."/>
            <person name="Suzuki K.-i.T."/>
            <person name="Hayashi T."/>
            <person name="Toyoda A."/>
            <person name="Oliveira C."/>
            <person name="Osipova E."/>
            <person name="Leigh N.D."/>
            <person name="Simon A."/>
            <person name="Yun M.H."/>
        </authorList>
    </citation>
    <scope>NUCLEOTIDE SEQUENCE</scope>
    <source>
        <strain evidence="1">20211129_DDA</strain>
        <tissue evidence="1">Liver</tissue>
    </source>
</reference>
<organism evidence="1 2">
    <name type="scientific">Pleurodeles waltl</name>
    <name type="common">Iberian ribbed newt</name>
    <dbReference type="NCBI Taxonomy" id="8319"/>
    <lineage>
        <taxon>Eukaryota</taxon>
        <taxon>Metazoa</taxon>
        <taxon>Chordata</taxon>
        <taxon>Craniata</taxon>
        <taxon>Vertebrata</taxon>
        <taxon>Euteleostomi</taxon>
        <taxon>Amphibia</taxon>
        <taxon>Batrachia</taxon>
        <taxon>Caudata</taxon>
        <taxon>Salamandroidea</taxon>
        <taxon>Salamandridae</taxon>
        <taxon>Pleurodelinae</taxon>
        <taxon>Pleurodeles</taxon>
    </lineage>
</organism>
<sequence>MQVNEEVHSATGTLEPQEPRRVQILAAMEQTSHELEHKRNTLMLEVNLVTADPCRVNEWSLVTEKEVQSLTAEVAGLWTRGRITTDCALRLQDKLEDLKGRSRWRYLSFAGFGERAEGAVPQLFLEC</sequence>
<keyword evidence="2" id="KW-1185">Reference proteome</keyword>
<comment type="caution">
    <text evidence="1">The sequence shown here is derived from an EMBL/GenBank/DDBJ whole genome shotgun (WGS) entry which is preliminary data.</text>
</comment>
<evidence type="ECO:0000313" key="2">
    <source>
        <dbReference type="Proteomes" id="UP001066276"/>
    </source>
</evidence>
<protein>
    <submittedName>
        <fullName evidence="1">Uncharacterized protein</fullName>
    </submittedName>
</protein>
<gene>
    <name evidence="1" type="ORF">NDU88_002395</name>
</gene>
<dbReference type="Proteomes" id="UP001066276">
    <property type="component" value="Chromosome 10"/>
</dbReference>
<proteinExistence type="predicted"/>
<accession>A0AAV7M378</accession>
<evidence type="ECO:0000313" key="1">
    <source>
        <dbReference type="EMBL" id="KAJ1097270.1"/>
    </source>
</evidence>
<dbReference type="AlphaFoldDB" id="A0AAV7M378"/>
<name>A0AAV7M378_PLEWA</name>